<evidence type="ECO:0000256" key="11">
    <source>
        <dbReference type="ARBA" id="ARBA00022982"/>
    </source>
</evidence>
<evidence type="ECO:0000259" key="19">
    <source>
        <dbReference type="Pfam" id="PF00361"/>
    </source>
</evidence>
<dbReference type="InterPro" id="IPR003917">
    <property type="entry name" value="NADH_UbQ_OxRdtase_chain2"/>
</dbReference>
<keyword evidence="7 18" id="KW-0679">Respiratory chain</keyword>
<keyword evidence="15 18" id="KW-0496">Mitochondrion</keyword>
<keyword evidence="16 18" id="KW-0472">Membrane</keyword>
<keyword evidence="6" id="KW-0813">Transport</keyword>
<keyword evidence="9 18" id="KW-0999">Mitochondrion inner membrane</keyword>
<comment type="function">
    <text evidence="1">Core subunit of the mitochondrial membrane respiratory chain NADH dehydrogenase (Complex I) that is believed to belong to the minimal assembly required for catalysis. Complex I functions in the transfer of electrons from NADH to the respiratory chain. The immediate electron acceptor for the enzyme is believed to be ubiquinone.</text>
</comment>
<proteinExistence type="inferred from homology"/>
<dbReference type="EMBL" id="KX035198">
    <property type="protein sequence ID" value="AOY39734.1"/>
    <property type="molecule type" value="Genomic_DNA"/>
</dbReference>
<sequence>MFFCSLIMGTLLSISSMSWFTAWIGLEINMLSLMPLMKNFKNKMSSESTIKYFITQAMASMILLFMMLMYSNTYMFEYKMNNFFPLLLSSALFIKMGAAPFHFWLPEVISGSSWLITLIILTWQKIAPMILLIFSSTINYMIIIIIILSSLIGGLSGLNQTCLKKIMAYSSINHISWMLAASLLSTNTFMIYFVIYSVTNCILIYHFYYNNLNFMSQLSKFFANNKMNKLIFMINFLSLGGLPPFLGFLPKWLVIYNLSTNWMLYLTTILIISTLISLFVYLRIMFTSMVMLNFESINLTKNNLPLLMFSIGINSSVSLLFLMISSPML</sequence>
<feature type="transmembrane region" description="Helical" evidence="18">
    <location>
        <begin position="190"/>
        <end position="209"/>
    </location>
</feature>
<keyword evidence="10 18" id="KW-1278">Translocase</keyword>
<feature type="transmembrane region" description="Helical" evidence="18">
    <location>
        <begin position="6"/>
        <end position="31"/>
    </location>
</feature>
<comment type="similarity">
    <text evidence="3 18">Belongs to the complex I subunit 2 family.</text>
</comment>
<feature type="transmembrane region" description="Helical" evidence="18">
    <location>
        <begin position="262"/>
        <end position="282"/>
    </location>
</feature>
<evidence type="ECO:0000256" key="14">
    <source>
        <dbReference type="ARBA" id="ARBA00023075"/>
    </source>
</evidence>
<dbReference type="AlphaFoldDB" id="A0A343A5A6"/>
<evidence type="ECO:0000256" key="5">
    <source>
        <dbReference type="ARBA" id="ARBA00021008"/>
    </source>
</evidence>
<evidence type="ECO:0000256" key="10">
    <source>
        <dbReference type="ARBA" id="ARBA00022967"/>
    </source>
</evidence>
<dbReference type="Pfam" id="PF00361">
    <property type="entry name" value="Proton_antipo_M"/>
    <property type="match status" value="1"/>
</dbReference>
<protein>
    <recommendedName>
        <fullName evidence="5 18">NADH-ubiquinone oxidoreductase chain 2</fullName>
        <ecNumber evidence="4 18">7.1.1.2</ecNumber>
    </recommendedName>
</protein>
<comment type="function">
    <text evidence="18">Core subunit of the mitochondrial membrane respiratory chain NADH dehydrogenase (Complex I) which catalyzes electron transfer from NADH through the respiratory chain, using ubiquinone as an electron acceptor. Essential for the catalytic activity and assembly of complex I.</text>
</comment>
<evidence type="ECO:0000256" key="15">
    <source>
        <dbReference type="ARBA" id="ARBA00023128"/>
    </source>
</evidence>
<evidence type="ECO:0000256" key="9">
    <source>
        <dbReference type="ARBA" id="ARBA00022792"/>
    </source>
</evidence>
<name>A0A343A5A6_9CUCU</name>
<geneLocation type="mitochondrion" evidence="20"/>
<keyword evidence="8 18" id="KW-0812">Transmembrane</keyword>
<feature type="transmembrane region" description="Helical" evidence="18">
    <location>
        <begin position="230"/>
        <end position="250"/>
    </location>
</feature>
<dbReference type="PANTHER" id="PTHR46552">
    <property type="entry name" value="NADH-UBIQUINONE OXIDOREDUCTASE CHAIN 2"/>
    <property type="match status" value="1"/>
</dbReference>
<keyword evidence="11 18" id="KW-0249">Electron transport</keyword>
<feature type="transmembrane region" description="Helical" evidence="18">
    <location>
        <begin position="303"/>
        <end position="324"/>
    </location>
</feature>
<feature type="transmembrane region" description="Helical" evidence="18">
    <location>
        <begin position="52"/>
        <end position="71"/>
    </location>
</feature>
<keyword evidence="13 18" id="KW-0520">NAD</keyword>
<evidence type="ECO:0000256" key="2">
    <source>
        <dbReference type="ARBA" id="ARBA00004448"/>
    </source>
</evidence>
<dbReference type="GO" id="GO:0006120">
    <property type="term" value="P:mitochondrial electron transport, NADH to ubiquinone"/>
    <property type="evidence" value="ECO:0007669"/>
    <property type="project" value="InterPro"/>
</dbReference>
<organism evidence="20">
    <name type="scientific">Scolytinae sp. BMNH 1043123</name>
    <dbReference type="NCBI Taxonomy" id="1903797"/>
    <lineage>
        <taxon>Eukaryota</taxon>
        <taxon>Metazoa</taxon>
        <taxon>Ecdysozoa</taxon>
        <taxon>Arthropoda</taxon>
        <taxon>Hexapoda</taxon>
        <taxon>Insecta</taxon>
        <taxon>Pterygota</taxon>
        <taxon>Neoptera</taxon>
        <taxon>Endopterygota</taxon>
        <taxon>Coleoptera</taxon>
        <taxon>Polyphaga</taxon>
        <taxon>Cucujiformia</taxon>
        <taxon>Curculionidae</taxon>
        <taxon>Scolytinae</taxon>
    </lineage>
</organism>
<feature type="domain" description="NADH:quinone oxidoreductase/Mrp antiporter transmembrane" evidence="19">
    <location>
        <begin position="16"/>
        <end position="277"/>
    </location>
</feature>
<evidence type="ECO:0000313" key="20">
    <source>
        <dbReference type="EMBL" id="AOY39734.1"/>
    </source>
</evidence>
<comment type="subcellular location">
    <subcellularLocation>
        <location evidence="2 18">Mitochondrion inner membrane</location>
        <topology evidence="2 18">Multi-pass membrane protein</topology>
    </subcellularLocation>
</comment>
<accession>A0A343A5A6</accession>
<evidence type="ECO:0000256" key="16">
    <source>
        <dbReference type="ARBA" id="ARBA00023136"/>
    </source>
</evidence>
<keyword evidence="12 18" id="KW-1133">Transmembrane helix</keyword>
<dbReference type="InterPro" id="IPR050175">
    <property type="entry name" value="Complex_I_Subunit_2"/>
</dbReference>
<evidence type="ECO:0000256" key="17">
    <source>
        <dbReference type="ARBA" id="ARBA00049551"/>
    </source>
</evidence>
<dbReference type="GO" id="GO:0008137">
    <property type="term" value="F:NADH dehydrogenase (ubiquinone) activity"/>
    <property type="evidence" value="ECO:0007669"/>
    <property type="project" value="UniProtKB-EC"/>
</dbReference>
<dbReference type="PRINTS" id="PR01436">
    <property type="entry name" value="NADHDHGNASE2"/>
</dbReference>
<evidence type="ECO:0000256" key="13">
    <source>
        <dbReference type="ARBA" id="ARBA00023027"/>
    </source>
</evidence>
<dbReference type="InterPro" id="IPR001750">
    <property type="entry name" value="ND/Mrp_TM"/>
</dbReference>
<feature type="transmembrane region" description="Helical" evidence="18">
    <location>
        <begin position="140"/>
        <end position="159"/>
    </location>
</feature>
<evidence type="ECO:0000256" key="7">
    <source>
        <dbReference type="ARBA" id="ARBA00022660"/>
    </source>
</evidence>
<dbReference type="GO" id="GO:0005743">
    <property type="term" value="C:mitochondrial inner membrane"/>
    <property type="evidence" value="ECO:0007669"/>
    <property type="project" value="UniProtKB-SubCell"/>
</dbReference>
<evidence type="ECO:0000256" key="3">
    <source>
        <dbReference type="ARBA" id="ARBA00007012"/>
    </source>
</evidence>
<dbReference type="PANTHER" id="PTHR46552:SF1">
    <property type="entry name" value="NADH-UBIQUINONE OXIDOREDUCTASE CHAIN 2"/>
    <property type="match status" value="1"/>
</dbReference>
<keyword evidence="14 18" id="KW-0830">Ubiquinone</keyword>
<gene>
    <name evidence="20" type="primary">nad2</name>
</gene>
<evidence type="ECO:0000256" key="6">
    <source>
        <dbReference type="ARBA" id="ARBA00022448"/>
    </source>
</evidence>
<evidence type="ECO:0000256" key="18">
    <source>
        <dbReference type="RuleBase" id="RU003403"/>
    </source>
</evidence>
<evidence type="ECO:0000256" key="4">
    <source>
        <dbReference type="ARBA" id="ARBA00012944"/>
    </source>
</evidence>
<comment type="catalytic activity">
    <reaction evidence="17 18">
        <text>a ubiquinone + NADH + 5 H(+)(in) = a ubiquinol + NAD(+) + 4 H(+)(out)</text>
        <dbReference type="Rhea" id="RHEA:29091"/>
        <dbReference type="Rhea" id="RHEA-COMP:9565"/>
        <dbReference type="Rhea" id="RHEA-COMP:9566"/>
        <dbReference type="ChEBI" id="CHEBI:15378"/>
        <dbReference type="ChEBI" id="CHEBI:16389"/>
        <dbReference type="ChEBI" id="CHEBI:17976"/>
        <dbReference type="ChEBI" id="CHEBI:57540"/>
        <dbReference type="ChEBI" id="CHEBI:57945"/>
        <dbReference type="EC" id="7.1.1.2"/>
    </reaction>
</comment>
<evidence type="ECO:0000256" key="1">
    <source>
        <dbReference type="ARBA" id="ARBA00003257"/>
    </source>
</evidence>
<evidence type="ECO:0000256" key="8">
    <source>
        <dbReference type="ARBA" id="ARBA00022692"/>
    </source>
</evidence>
<evidence type="ECO:0000256" key="12">
    <source>
        <dbReference type="ARBA" id="ARBA00022989"/>
    </source>
</evidence>
<reference evidence="20" key="1">
    <citation type="submission" date="2016-04" db="EMBL/GenBank/DDBJ databases">
        <title>Mitochondria of Scolytid beetles.</title>
        <authorList>
            <person name="Miller K."/>
            <person name="Linard B."/>
            <person name="Vogler A.P."/>
        </authorList>
    </citation>
    <scope>NUCLEOTIDE SEQUENCE</scope>
</reference>
<dbReference type="EC" id="7.1.1.2" evidence="4 18"/>